<dbReference type="InterPro" id="IPR020846">
    <property type="entry name" value="MFS_dom"/>
</dbReference>
<evidence type="ECO:0000256" key="5">
    <source>
        <dbReference type="ARBA" id="ARBA00022989"/>
    </source>
</evidence>
<dbReference type="AlphaFoldDB" id="A0A174LGH8"/>
<keyword evidence="4" id="KW-0812">Transmembrane</keyword>
<evidence type="ECO:0000313" key="8">
    <source>
        <dbReference type="Proteomes" id="UP000095709"/>
    </source>
</evidence>
<sequence>MVSLLLPVIYLAFISLGLPDSLLGSAWPVMYQELGTSVSSAGIISMIIAAGTIVSSLNSDRLNTRFGTGKITAVSVLTTAVALFGFSVSHSFLALCLWGIPYGLGAGSVDAALNNYVALHYKARHMSWLHCMWGVGCSTGPVVMGYAINHSTWNNGYRTIALFQIVLTLILFFSLPLWQKPSADASADENSVPEQRSFSRLIRVPGVKEVLTCFFCYCAVESTAGMWAASYCTLFRGIDAKRAASWASLFYIGITIGRFFCGFITMKLNDQKMIRLGQAVIAVGTILMLLPLGDSLLFIGLILIGLGCAPIYPSIIHETPANFGADLSQGIIGIQMAFAYVGTCLMPPVFGVLGQHISFGLYPVFLMAILILMVVMAERMHRVTAEKRNSYKANY</sequence>
<gene>
    <name evidence="7" type="ORF">ERS852498_01465</name>
</gene>
<dbReference type="PANTHER" id="PTHR23514:SF3">
    <property type="entry name" value="BYPASS OF STOP CODON PROTEIN 6"/>
    <property type="match status" value="1"/>
</dbReference>
<dbReference type="InterPro" id="IPR011701">
    <property type="entry name" value="MFS"/>
</dbReference>
<dbReference type="Pfam" id="PF07690">
    <property type="entry name" value="MFS_1"/>
    <property type="match status" value="1"/>
</dbReference>
<evidence type="ECO:0000256" key="4">
    <source>
        <dbReference type="ARBA" id="ARBA00022692"/>
    </source>
</evidence>
<dbReference type="RefSeq" id="WP_055220595.1">
    <property type="nucleotide sequence ID" value="NZ_CZAL01000007.1"/>
</dbReference>
<comment type="subcellular location">
    <subcellularLocation>
        <location evidence="1">Cell membrane</location>
        <topology evidence="1">Multi-pass membrane protein</topology>
    </subcellularLocation>
</comment>
<organism evidence="7 8">
    <name type="scientific">Fusicatenibacter saccharivorans</name>
    <dbReference type="NCBI Taxonomy" id="1150298"/>
    <lineage>
        <taxon>Bacteria</taxon>
        <taxon>Bacillati</taxon>
        <taxon>Bacillota</taxon>
        <taxon>Clostridia</taxon>
        <taxon>Lachnospirales</taxon>
        <taxon>Lachnospiraceae</taxon>
        <taxon>Fusicatenibacter</taxon>
    </lineage>
</organism>
<dbReference type="STRING" id="1150298.ERS852406_02086"/>
<evidence type="ECO:0000256" key="1">
    <source>
        <dbReference type="ARBA" id="ARBA00004651"/>
    </source>
</evidence>
<keyword evidence="6" id="KW-0472">Membrane</keyword>
<dbReference type="InterPro" id="IPR051788">
    <property type="entry name" value="MFS_Transporter"/>
</dbReference>
<reference evidence="7 8" key="1">
    <citation type="submission" date="2015-09" db="EMBL/GenBank/DDBJ databases">
        <authorList>
            <consortium name="Pathogen Informatics"/>
        </authorList>
    </citation>
    <scope>NUCLEOTIDE SEQUENCE [LARGE SCALE GENOMIC DNA]</scope>
    <source>
        <strain evidence="7 8">2789STDY5834885</strain>
    </source>
</reference>
<dbReference type="GO" id="GO:0022857">
    <property type="term" value="F:transmembrane transporter activity"/>
    <property type="evidence" value="ECO:0007669"/>
    <property type="project" value="InterPro"/>
</dbReference>
<dbReference type="SUPFAM" id="SSF103473">
    <property type="entry name" value="MFS general substrate transporter"/>
    <property type="match status" value="1"/>
</dbReference>
<dbReference type="InterPro" id="IPR036259">
    <property type="entry name" value="MFS_trans_sf"/>
</dbReference>
<protein>
    <submittedName>
        <fullName evidence="7">Putative transporter</fullName>
    </submittedName>
</protein>
<proteinExistence type="inferred from homology"/>
<accession>A0A174LGH8</accession>
<comment type="similarity">
    <text evidence="2">Belongs to the major facilitator superfamily.</text>
</comment>
<evidence type="ECO:0000256" key="2">
    <source>
        <dbReference type="ARBA" id="ARBA00008335"/>
    </source>
</evidence>
<dbReference type="OrthoDB" id="9795150at2"/>
<dbReference type="PROSITE" id="PS50850">
    <property type="entry name" value="MFS"/>
    <property type="match status" value="1"/>
</dbReference>
<evidence type="ECO:0000256" key="6">
    <source>
        <dbReference type="ARBA" id="ARBA00023136"/>
    </source>
</evidence>
<name>A0A174LGH8_9FIRM</name>
<evidence type="ECO:0000256" key="3">
    <source>
        <dbReference type="ARBA" id="ARBA00022448"/>
    </source>
</evidence>
<dbReference type="Proteomes" id="UP000095709">
    <property type="component" value="Unassembled WGS sequence"/>
</dbReference>
<keyword evidence="3" id="KW-0813">Transport</keyword>
<evidence type="ECO:0000313" key="7">
    <source>
        <dbReference type="EMBL" id="CUP20579.1"/>
    </source>
</evidence>
<dbReference type="Gene3D" id="1.20.1250.20">
    <property type="entry name" value="MFS general substrate transporter like domains"/>
    <property type="match status" value="2"/>
</dbReference>
<keyword evidence="5" id="KW-1133">Transmembrane helix</keyword>
<dbReference type="GO" id="GO:0005886">
    <property type="term" value="C:plasma membrane"/>
    <property type="evidence" value="ECO:0007669"/>
    <property type="project" value="UniProtKB-SubCell"/>
</dbReference>
<dbReference type="EMBL" id="CZAL01000007">
    <property type="protein sequence ID" value="CUP20579.1"/>
    <property type="molecule type" value="Genomic_DNA"/>
</dbReference>
<dbReference type="PANTHER" id="PTHR23514">
    <property type="entry name" value="BYPASS OF STOP CODON PROTEIN 6"/>
    <property type="match status" value="1"/>
</dbReference>